<evidence type="ECO:0000313" key="2">
    <source>
        <dbReference type="Proteomes" id="UP000567179"/>
    </source>
</evidence>
<name>A0A8H5EW05_9AGAR</name>
<dbReference type="AlphaFoldDB" id="A0A8H5EW05"/>
<protein>
    <submittedName>
        <fullName evidence="1">Uncharacterized protein</fullName>
    </submittedName>
</protein>
<accession>A0A8H5EW05</accession>
<organism evidence="1 2">
    <name type="scientific">Psilocybe cf. subviscida</name>
    <dbReference type="NCBI Taxonomy" id="2480587"/>
    <lineage>
        <taxon>Eukaryota</taxon>
        <taxon>Fungi</taxon>
        <taxon>Dikarya</taxon>
        <taxon>Basidiomycota</taxon>
        <taxon>Agaricomycotina</taxon>
        <taxon>Agaricomycetes</taxon>
        <taxon>Agaricomycetidae</taxon>
        <taxon>Agaricales</taxon>
        <taxon>Agaricineae</taxon>
        <taxon>Strophariaceae</taxon>
        <taxon>Psilocybe</taxon>
    </lineage>
</organism>
<dbReference type="Proteomes" id="UP000567179">
    <property type="component" value="Unassembled WGS sequence"/>
</dbReference>
<gene>
    <name evidence="1" type="ORF">D9619_012003</name>
</gene>
<reference evidence="1 2" key="1">
    <citation type="journal article" date="2020" name="ISME J.">
        <title>Uncovering the hidden diversity of litter-decomposition mechanisms in mushroom-forming fungi.</title>
        <authorList>
            <person name="Floudas D."/>
            <person name="Bentzer J."/>
            <person name="Ahren D."/>
            <person name="Johansson T."/>
            <person name="Persson P."/>
            <person name="Tunlid A."/>
        </authorList>
    </citation>
    <scope>NUCLEOTIDE SEQUENCE [LARGE SCALE GENOMIC DNA]</scope>
    <source>
        <strain evidence="1 2">CBS 101986</strain>
    </source>
</reference>
<keyword evidence="2" id="KW-1185">Reference proteome</keyword>
<comment type="caution">
    <text evidence="1">The sequence shown here is derived from an EMBL/GenBank/DDBJ whole genome shotgun (WGS) entry which is preliminary data.</text>
</comment>
<proteinExistence type="predicted"/>
<evidence type="ECO:0000313" key="1">
    <source>
        <dbReference type="EMBL" id="KAF5314397.1"/>
    </source>
</evidence>
<dbReference type="EMBL" id="JAACJJ010000044">
    <property type="protein sequence ID" value="KAF5314397.1"/>
    <property type="molecule type" value="Genomic_DNA"/>
</dbReference>
<sequence length="181" mass="21210">MPTRQEKVATYLETYSMSVPFDVPEPMKPYRTIHKEGGGIDAKVPYYCAGFFVHPSWSLTYREEKGIANQLDYHILNLPGAEHLDRSLRAFAYGDETNCQFLCLHDNIANSNDWDARNRSWLERRDKQLKLLCSLMELEEDEIEMVKRNFSWHLFTPRVHKRVPLRMTLHKPSALQLTAKP</sequence>